<dbReference type="PANTHER" id="PTHR24148:SF73">
    <property type="entry name" value="HET DOMAIN PROTEIN (AFU_ORTHOLOGUE AFUA_8G01020)"/>
    <property type="match status" value="1"/>
</dbReference>
<dbReference type="OrthoDB" id="3548654at2759"/>
<sequence>MARRMAKSVPLTQNLWEALTTLSGPTQKLPLLAWIWIDAVCIDQLSDAEKSSQILLMNDIYGRADNVNVWLSRDTTDVESFLWMHDTVYPALNAAVVRLGFGQSTDEQYAWMNRASPLDPLFWSKETSINISGYEWSQKWKAYRAFYGRRNWFKRSWVVQEVMLAKAFTVTCGEFTLDWPQMMHFYSDIYNAGWYHTLHQDLDPDGQQSALSTIIDFSSVNAIFRYETLEGSTYMRNIAQFHGAHSDIQWWTLLLEPFIRSARNRRCTFPEDKVNSLLGLLQRFLPAESSRLLDSKPEIGAVEAYTWIASLALQNAFTLFFLNCKEDKSALSIQGLPSWVPDFCAEFWPTPINHVVEIDATFTKRAEHSLPLAIGNTLHVQGALIGTILSYAVVEGTEGDRYFAPCLEFILDLADVYEFTGQDRMEVLWRTLIGDSCGVTVEVHPAPSEMGACFKHFVLMELSGRLKGYHDVDDIAEDFVNVFPTVISNAEDAHIVDMIDQLRTTPVSQDLTPSSWEIQDLLAEASPDRNTYAKMSAEVVRQANLYRVEFQEKYMNRRLFSTEEGHLGLGPLSLDAGDEIFLLEGGRTPYVLRKRYDGSGKWEFLGDCYIHGVMHGEMMTEEFKRRFETVRII</sequence>
<name>A0A9P4NQC4_9PEZI</name>
<dbReference type="InterPro" id="IPR052895">
    <property type="entry name" value="HetReg/Transcr_Mod"/>
</dbReference>
<evidence type="ECO:0000313" key="3">
    <source>
        <dbReference type="Proteomes" id="UP000800235"/>
    </source>
</evidence>
<gene>
    <name evidence="2" type="ORF">EJ08DRAFT_698008</name>
</gene>
<protein>
    <recommendedName>
        <fullName evidence="1">Heterokaryon incompatibility domain-containing protein</fullName>
    </recommendedName>
</protein>
<evidence type="ECO:0000259" key="1">
    <source>
        <dbReference type="Pfam" id="PF06985"/>
    </source>
</evidence>
<evidence type="ECO:0000313" key="2">
    <source>
        <dbReference type="EMBL" id="KAF2429737.1"/>
    </source>
</evidence>
<keyword evidence="3" id="KW-1185">Reference proteome</keyword>
<dbReference type="Proteomes" id="UP000800235">
    <property type="component" value="Unassembled WGS sequence"/>
</dbReference>
<reference evidence="2" key="1">
    <citation type="journal article" date="2020" name="Stud. Mycol.">
        <title>101 Dothideomycetes genomes: a test case for predicting lifestyles and emergence of pathogens.</title>
        <authorList>
            <person name="Haridas S."/>
            <person name="Albert R."/>
            <person name="Binder M."/>
            <person name="Bloem J."/>
            <person name="Labutti K."/>
            <person name="Salamov A."/>
            <person name="Andreopoulos B."/>
            <person name="Baker S."/>
            <person name="Barry K."/>
            <person name="Bills G."/>
            <person name="Bluhm B."/>
            <person name="Cannon C."/>
            <person name="Castanera R."/>
            <person name="Culley D."/>
            <person name="Daum C."/>
            <person name="Ezra D."/>
            <person name="Gonzalez J."/>
            <person name="Henrissat B."/>
            <person name="Kuo A."/>
            <person name="Liang C."/>
            <person name="Lipzen A."/>
            <person name="Lutzoni F."/>
            <person name="Magnuson J."/>
            <person name="Mondo S."/>
            <person name="Nolan M."/>
            <person name="Ohm R."/>
            <person name="Pangilinan J."/>
            <person name="Park H.-J."/>
            <person name="Ramirez L."/>
            <person name="Alfaro M."/>
            <person name="Sun H."/>
            <person name="Tritt A."/>
            <person name="Yoshinaga Y."/>
            <person name="Zwiers L.-H."/>
            <person name="Turgeon B."/>
            <person name="Goodwin S."/>
            <person name="Spatafora J."/>
            <person name="Crous P."/>
            <person name="Grigoriev I."/>
        </authorList>
    </citation>
    <scope>NUCLEOTIDE SEQUENCE</scope>
    <source>
        <strain evidence="2">CBS 130266</strain>
    </source>
</reference>
<dbReference type="Pfam" id="PF06985">
    <property type="entry name" value="HET"/>
    <property type="match status" value="1"/>
</dbReference>
<dbReference type="EMBL" id="MU007044">
    <property type="protein sequence ID" value="KAF2429737.1"/>
    <property type="molecule type" value="Genomic_DNA"/>
</dbReference>
<feature type="domain" description="Heterokaryon incompatibility" evidence="1">
    <location>
        <begin position="7"/>
        <end position="161"/>
    </location>
</feature>
<dbReference type="Pfam" id="PF26639">
    <property type="entry name" value="Het-6_barrel"/>
    <property type="match status" value="1"/>
</dbReference>
<dbReference type="AlphaFoldDB" id="A0A9P4NQC4"/>
<organism evidence="2 3">
    <name type="scientific">Tothia fuscella</name>
    <dbReference type="NCBI Taxonomy" id="1048955"/>
    <lineage>
        <taxon>Eukaryota</taxon>
        <taxon>Fungi</taxon>
        <taxon>Dikarya</taxon>
        <taxon>Ascomycota</taxon>
        <taxon>Pezizomycotina</taxon>
        <taxon>Dothideomycetes</taxon>
        <taxon>Pleosporomycetidae</taxon>
        <taxon>Venturiales</taxon>
        <taxon>Cylindrosympodiaceae</taxon>
        <taxon>Tothia</taxon>
    </lineage>
</organism>
<accession>A0A9P4NQC4</accession>
<dbReference type="PANTHER" id="PTHR24148">
    <property type="entry name" value="ANKYRIN REPEAT DOMAIN-CONTAINING PROTEIN 39 HOMOLOG-RELATED"/>
    <property type="match status" value="1"/>
</dbReference>
<proteinExistence type="predicted"/>
<comment type="caution">
    <text evidence="2">The sequence shown here is derived from an EMBL/GenBank/DDBJ whole genome shotgun (WGS) entry which is preliminary data.</text>
</comment>
<dbReference type="InterPro" id="IPR010730">
    <property type="entry name" value="HET"/>
</dbReference>